<protein>
    <submittedName>
        <fullName evidence="1">Uncharacterized protein</fullName>
    </submittedName>
</protein>
<name>W2VPE5_PHYNI</name>
<sequence length="63" mass="7171">MLLGDSEGNKYNLFIIFKSKPATTKEKQAINNAIRNGYGETVWREIEPLQKQHNCRIYGNGTA</sequence>
<comment type="caution">
    <text evidence="1">The sequence shown here is derived from an EMBL/GenBank/DDBJ whole genome shotgun (WGS) entry which is preliminary data.</text>
</comment>
<reference evidence="1 2" key="1">
    <citation type="submission" date="2013-11" db="EMBL/GenBank/DDBJ databases">
        <title>The Genome Sequence of Phytophthora parasitica CJ01A1.</title>
        <authorList>
            <consortium name="The Broad Institute Genomics Platform"/>
            <person name="Russ C."/>
            <person name="Tyler B."/>
            <person name="Panabieres F."/>
            <person name="Shan W."/>
            <person name="Tripathy S."/>
            <person name="Grunwald N."/>
            <person name="Machado M."/>
            <person name="Johnson C.S."/>
            <person name="Walker B."/>
            <person name="Young S.K."/>
            <person name="Zeng Q."/>
            <person name="Gargeya S."/>
            <person name="Fitzgerald M."/>
            <person name="Haas B."/>
            <person name="Abouelleil A."/>
            <person name="Allen A.W."/>
            <person name="Alvarado L."/>
            <person name="Arachchi H.M."/>
            <person name="Berlin A.M."/>
            <person name="Chapman S.B."/>
            <person name="Gainer-Dewar J."/>
            <person name="Goldberg J."/>
            <person name="Griggs A."/>
            <person name="Gujja S."/>
            <person name="Hansen M."/>
            <person name="Howarth C."/>
            <person name="Imamovic A."/>
            <person name="Ireland A."/>
            <person name="Larimer J."/>
            <person name="McCowan C."/>
            <person name="Murphy C."/>
            <person name="Pearson M."/>
            <person name="Poon T.W."/>
            <person name="Priest M."/>
            <person name="Roberts A."/>
            <person name="Saif S."/>
            <person name="Shea T."/>
            <person name="Sisk P."/>
            <person name="Sykes S."/>
            <person name="Wortman J."/>
            <person name="Nusbaum C."/>
            <person name="Birren B."/>
        </authorList>
    </citation>
    <scope>NUCLEOTIDE SEQUENCE [LARGE SCALE GENOMIC DNA]</scope>
    <source>
        <strain evidence="1 2">CJ01A1</strain>
    </source>
</reference>
<evidence type="ECO:0000313" key="1">
    <source>
        <dbReference type="EMBL" id="ETO99547.1"/>
    </source>
</evidence>
<organism evidence="1 2">
    <name type="scientific">Phytophthora nicotianae CJ01A1</name>
    <dbReference type="NCBI Taxonomy" id="1317063"/>
    <lineage>
        <taxon>Eukaryota</taxon>
        <taxon>Sar</taxon>
        <taxon>Stramenopiles</taxon>
        <taxon>Oomycota</taxon>
        <taxon>Peronosporomycetes</taxon>
        <taxon>Peronosporales</taxon>
        <taxon>Peronosporaceae</taxon>
        <taxon>Phytophthora</taxon>
    </lineage>
</organism>
<dbReference type="Proteomes" id="UP000018958">
    <property type="component" value="Unassembled WGS sequence"/>
</dbReference>
<gene>
    <name evidence="1" type="ORF">F441_23038</name>
</gene>
<dbReference type="EMBL" id="ANIX01005404">
    <property type="protein sequence ID" value="ETO99547.1"/>
    <property type="molecule type" value="Genomic_DNA"/>
</dbReference>
<proteinExistence type="predicted"/>
<feature type="non-terminal residue" evidence="1">
    <location>
        <position position="63"/>
    </location>
</feature>
<dbReference type="AlphaFoldDB" id="W2VPE5"/>
<evidence type="ECO:0000313" key="2">
    <source>
        <dbReference type="Proteomes" id="UP000018958"/>
    </source>
</evidence>
<accession>W2VPE5</accession>